<reference evidence="3 4" key="1">
    <citation type="submission" date="2019-06" db="EMBL/GenBank/DDBJ databases">
        <title>Genome sequence of Deinococcus radiopugnans ATCC 19172.</title>
        <authorList>
            <person name="Maclea K.S."/>
            <person name="Maynard C.R."/>
        </authorList>
    </citation>
    <scope>NUCLEOTIDE SEQUENCE [LARGE SCALE GENOMIC DNA]</scope>
    <source>
        <strain evidence="3 4">ATCC 19172</strain>
    </source>
</reference>
<dbReference type="AlphaFoldDB" id="A0A5C4XV99"/>
<feature type="compositionally biased region" description="Polar residues" evidence="1">
    <location>
        <begin position="235"/>
        <end position="248"/>
    </location>
</feature>
<evidence type="ECO:0000313" key="3">
    <source>
        <dbReference type="EMBL" id="TNM67043.1"/>
    </source>
</evidence>
<dbReference type="RefSeq" id="WP_139404760.1">
    <property type="nucleotide sequence ID" value="NZ_JACHEW010000036.1"/>
</dbReference>
<protein>
    <submittedName>
        <fullName evidence="3">Uncharacterized protein</fullName>
    </submittedName>
</protein>
<comment type="caution">
    <text evidence="3">The sequence shown here is derived from an EMBL/GenBank/DDBJ whole genome shotgun (WGS) entry which is preliminary data.</text>
</comment>
<dbReference type="EMBL" id="JACHEW010000036">
    <property type="protein sequence ID" value="MBB6018631.1"/>
    <property type="molecule type" value="Genomic_DNA"/>
</dbReference>
<feature type="compositionally biased region" description="Polar residues" evidence="1">
    <location>
        <begin position="212"/>
        <end position="221"/>
    </location>
</feature>
<evidence type="ECO:0000256" key="1">
    <source>
        <dbReference type="SAM" id="MobiDB-lite"/>
    </source>
</evidence>
<accession>A0A5C4XV99</accession>
<reference evidence="2 5" key="2">
    <citation type="submission" date="2020-08" db="EMBL/GenBank/DDBJ databases">
        <title>Genomic Encyclopedia of Type Strains, Phase IV (KMG-IV): sequencing the most valuable type-strain genomes for metagenomic binning, comparative biology and taxonomic classification.</title>
        <authorList>
            <person name="Goeker M."/>
        </authorList>
    </citation>
    <scope>NUCLEOTIDE SEQUENCE [LARGE SCALE GENOMIC DNA]</scope>
    <source>
        <strain evidence="2 5">DSM 12027</strain>
    </source>
</reference>
<evidence type="ECO:0000313" key="2">
    <source>
        <dbReference type="EMBL" id="MBB6018631.1"/>
    </source>
</evidence>
<evidence type="ECO:0000313" key="5">
    <source>
        <dbReference type="Proteomes" id="UP000629870"/>
    </source>
</evidence>
<organism evidence="3 4">
    <name type="scientific">Deinococcus radiopugnans ATCC 19172</name>
    <dbReference type="NCBI Taxonomy" id="585398"/>
    <lineage>
        <taxon>Bacteria</taxon>
        <taxon>Thermotogati</taxon>
        <taxon>Deinococcota</taxon>
        <taxon>Deinococci</taxon>
        <taxon>Deinococcales</taxon>
        <taxon>Deinococcaceae</taxon>
        <taxon>Deinococcus</taxon>
    </lineage>
</organism>
<feature type="compositionally biased region" description="Basic and acidic residues" evidence="1">
    <location>
        <begin position="156"/>
        <end position="172"/>
    </location>
</feature>
<feature type="region of interest" description="Disordered" evidence="1">
    <location>
        <begin position="141"/>
        <end position="194"/>
    </location>
</feature>
<dbReference type="EMBL" id="VDMO01000034">
    <property type="protein sequence ID" value="TNM67043.1"/>
    <property type="molecule type" value="Genomic_DNA"/>
</dbReference>
<sequence length="513" mass="55635">MSIDGFVIAQPAGQRTLALRESYLAICDGDACEAHLLNAQERWYAYKLKIRNEARGRNKSARQGAVAPDADEALWVRMSATQWAEELLGIYNEKTIRTKLASLVERGLVATRANPTRGWDRTPQWLFNRATVQEVVNQWEASRPVPDLDPSEADAEENRVGKHLEDEVESIRKNVRMQSDKVPNGDGQSSESIRTNVRSNNTGILNRDLLQESPTGVSHVTENARKKISPAAPVNEQSLPAHTTSEASLSKELETVSEPRASVAVLPPNGGAANAAITDSELEFLFGANVEGPQEMQQVKSGKKVPGGVAGLLIQPVGRGNALHPVDREKLLERPLAVPSDTTYRLVKSLIGGNKAIDDGILDTLTPAGALPRRDWLRLTEEELIEARRVAQAEAQVEKLNFYTCAIRGLDVLIGAPVGQTGQRGAPTNAVVANAGCHAAAPHFEEADRSGDVGKFDAGAGWTRKADGGAVIIERTELVKRRSTEGLVYHLSDGRTCNALQLMTGYEFRGAEG</sequence>
<dbReference type="Proteomes" id="UP000629870">
    <property type="component" value="Unassembled WGS sequence"/>
</dbReference>
<name>A0A5C4XV99_9DEIO</name>
<dbReference type="Proteomes" id="UP000313988">
    <property type="component" value="Unassembled WGS sequence"/>
</dbReference>
<proteinExistence type="predicted"/>
<dbReference type="OrthoDB" id="68493at2"/>
<feature type="region of interest" description="Disordered" evidence="1">
    <location>
        <begin position="212"/>
        <end position="250"/>
    </location>
</feature>
<evidence type="ECO:0000313" key="4">
    <source>
        <dbReference type="Proteomes" id="UP000313988"/>
    </source>
</evidence>
<keyword evidence="5" id="KW-1185">Reference proteome</keyword>
<gene>
    <name evidence="3" type="ORF">FHR04_18925</name>
    <name evidence="2" type="ORF">HNQ04_003912</name>
</gene>